<dbReference type="SMART" id="SM00283">
    <property type="entry name" value="MA"/>
    <property type="match status" value="1"/>
</dbReference>
<reference evidence="4 5" key="1">
    <citation type="submission" date="2020-07" db="EMBL/GenBank/DDBJ databases">
        <title>A new beta-1,3-glucan-decomposing anaerobic bacterium isolated from anoxic soil subjected to biological soil disinfestation.</title>
        <authorList>
            <person name="Ueki A."/>
            <person name="Tonouchi A."/>
        </authorList>
    </citation>
    <scope>NUCLEOTIDE SEQUENCE [LARGE SCALE GENOMIC DNA]</scope>
    <source>
        <strain evidence="4 5">TW1</strain>
    </source>
</reference>
<keyword evidence="1 2" id="KW-0807">Transducer</keyword>
<dbReference type="PROSITE" id="PS50111">
    <property type="entry name" value="CHEMOTAXIS_TRANSDUC_2"/>
    <property type="match status" value="1"/>
</dbReference>
<dbReference type="PANTHER" id="PTHR32089:SF112">
    <property type="entry name" value="LYSOZYME-LIKE PROTEIN-RELATED"/>
    <property type="match status" value="1"/>
</dbReference>
<evidence type="ECO:0000313" key="4">
    <source>
        <dbReference type="EMBL" id="GFP74703.1"/>
    </source>
</evidence>
<gene>
    <name evidence="4" type="ORF">bsdtw1_00758</name>
</gene>
<dbReference type="Pfam" id="PF00015">
    <property type="entry name" value="MCPsignal"/>
    <property type="match status" value="1"/>
</dbReference>
<dbReference type="PANTHER" id="PTHR32089">
    <property type="entry name" value="METHYL-ACCEPTING CHEMOTAXIS PROTEIN MCPB"/>
    <property type="match status" value="1"/>
</dbReference>
<dbReference type="Proteomes" id="UP000580568">
    <property type="component" value="Unassembled WGS sequence"/>
</dbReference>
<evidence type="ECO:0000259" key="3">
    <source>
        <dbReference type="PROSITE" id="PS50111"/>
    </source>
</evidence>
<dbReference type="AlphaFoldDB" id="A0A6V8SIK3"/>
<evidence type="ECO:0000313" key="5">
    <source>
        <dbReference type="Proteomes" id="UP000580568"/>
    </source>
</evidence>
<dbReference type="EMBL" id="BLZR01000001">
    <property type="protein sequence ID" value="GFP74703.1"/>
    <property type="molecule type" value="Genomic_DNA"/>
</dbReference>
<protein>
    <submittedName>
        <fullName evidence="4">Sensory transducer protein YfmS</fullName>
    </submittedName>
</protein>
<sequence>MEKVFERMIYAAPIISELFEGNAAINICDKEQCIYSLDGNKSKAPMYTNQVIDNNVMDKNGINENIYIKKRSFSKIYDRKTYGIAFKGITVPIKDEKNEVAGWFGLSVNMEEYEDIAVATEELKNSLNETNLTVSEIANSAVHLSEKLNFIVENTQNAEKLISEGSEAIKLIQNISKQSNLLGLNAAIESSRAGEYGKGFSVVAGEMRKLALSSAESSKKISSALTQMSNSMKVIVQTINELGQISTNQAASLEELSATVEEISLNSEVLVEHVKINKK</sequence>
<dbReference type="RefSeq" id="WP_183276252.1">
    <property type="nucleotide sequence ID" value="NZ_BLZR01000001.1"/>
</dbReference>
<dbReference type="GO" id="GO:0007165">
    <property type="term" value="P:signal transduction"/>
    <property type="evidence" value="ECO:0007669"/>
    <property type="project" value="UniProtKB-KW"/>
</dbReference>
<feature type="domain" description="Methyl-accepting transducer" evidence="3">
    <location>
        <begin position="114"/>
        <end position="279"/>
    </location>
</feature>
<evidence type="ECO:0000256" key="2">
    <source>
        <dbReference type="PROSITE-ProRule" id="PRU00284"/>
    </source>
</evidence>
<dbReference type="InterPro" id="IPR004089">
    <property type="entry name" value="MCPsignal_dom"/>
</dbReference>
<proteinExistence type="predicted"/>
<organism evidence="4 5">
    <name type="scientific">Clostridium fungisolvens</name>
    <dbReference type="NCBI Taxonomy" id="1604897"/>
    <lineage>
        <taxon>Bacteria</taxon>
        <taxon>Bacillati</taxon>
        <taxon>Bacillota</taxon>
        <taxon>Clostridia</taxon>
        <taxon>Eubacteriales</taxon>
        <taxon>Clostridiaceae</taxon>
        <taxon>Clostridium</taxon>
    </lineage>
</organism>
<dbReference type="GO" id="GO:0016020">
    <property type="term" value="C:membrane"/>
    <property type="evidence" value="ECO:0007669"/>
    <property type="project" value="InterPro"/>
</dbReference>
<dbReference type="Gene3D" id="1.10.287.950">
    <property type="entry name" value="Methyl-accepting chemotaxis protein"/>
    <property type="match status" value="1"/>
</dbReference>
<keyword evidence="5" id="KW-1185">Reference proteome</keyword>
<comment type="caution">
    <text evidence="4">The sequence shown here is derived from an EMBL/GenBank/DDBJ whole genome shotgun (WGS) entry which is preliminary data.</text>
</comment>
<dbReference type="SUPFAM" id="SSF58104">
    <property type="entry name" value="Methyl-accepting chemotaxis protein (MCP) signaling domain"/>
    <property type="match status" value="1"/>
</dbReference>
<accession>A0A6V8SIK3</accession>
<name>A0A6V8SIK3_9CLOT</name>
<evidence type="ECO:0000256" key="1">
    <source>
        <dbReference type="ARBA" id="ARBA00023224"/>
    </source>
</evidence>